<dbReference type="Gene3D" id="3.10.310.30">
    <property type="match status" value="1"/>
</dbReference>
<dbReference type="AlphaFoldDB" id="A0A380CDS0"/>
<accession>A0A380CDS0</accession>
<dbReference type="InterPro" id="IPR052968">
    <property type="entry name" value="Nucleotide_metab_enz"/>
</dbReference>
<dbReference type="InterPro" id="IPR058608">
    <property type="entry name" value="NrnB_C"/>
</dbReference>
<dbReference type="EMBL" id="UGYZ01000002">
    <property type="protein sequence ID" value="SUJ17262.1"/>
    <property type="molecule type" value="Genomic_DNA"/>
</dbReference>
<dbReference type="PANTHER" id="PTHR42146:SF1">
    <property type="entry name" value="OLIGORIBONUCLEASE NRNB"/>
    <property type="match status" value="1"/>
</dbReference>
<dbReference type="RefSeq" id="WP_115363103.1">
    <property type="nucleotide sequence ID" value="NZ_CP038012.1"/>
</dbReference>
<keyword evidence="3" id="KW-1185">Reference proteome</keyword>
<sequence>MYKLLTHNDLDGVGCGILAKIAFGKQVKVRYNSVSGLDREVEWFLENDDKETFLLITDLSVNEENEKRLEAFYQDGGKLQLLDHHKTALHFNSYEWGHVVIEDNEGKLTSATSLFHQYLVTHQLLEPSESIAEFVELVRQYDTWEWEKNDNHFAQRLNALFFLMTIEEFEDKMISRLNSSDHFNFDEFEKKILDMEEDKIERYIRRKRRELVQLKTGDHFAGVVYAESYHSELGNELGKEYPHLDYIVILNIGGKRVGFRTIHDQIDVSEVAGQFGGGGHAKASGCSLTKVAFQQFVVDTFHIEPLREDARRNRYNLKHSSFGSLYKNRMEDNFFLYPENEQGWAIKQNNKKLDQTFTSFEEGERFLKRNHEAWLVRDDAFVNYLMGRIRTDK</sequence>
<gene>
    <name evidence="2" type="primary">nrnB</name>
    <name evidence="2" type="ORF">NCTC4822_02813</name>
</gene>
<organism evidence="2 3">
    <name type="scientific">Sporosarcina pasteurii</name>
    <name type="common">Bacillus pasteurii</name>
    <dbReference type="NCBI Taxonomy" id="1474"/>
    <lineage>
        <taxon>Bacteria</taxon>
        <taxon>Bacillati</taxon>
        <taxon>Bacillota</taxon>
        <taxon>Bacilli</taxon>
        <taxon>Bacillales</taxon>
        <taxon>Caryophanaceae</taxon>
        <taxon>Sporosarcina</taxon>
    </lineage>
</organism>
<feature type="domain" description="Oligoribonuclease NrnB C-terminal" evidence="1">
    <location>
        <begin position="323"/>
        <end position="391"/>
    </location>
</feature>
<name>A0A380CDS0_SPOPA</name>
<dbReference type="OrthoDB" id="2035301at2"/>
<dbReference type="EC" id="3.1.-.-" evidence="2"/>
<dbReference type="SUPFAM" id="SSF64182">
    <property type="entry name" value="DHH phosphoesterases"/>
    <property type="match status" value="1"/>
</dbReference>
<proteinExistence type="predicted"/>
<dbReference type="Proteomes" id="UP000254519">
    <property type="component" value="Unassembled WGS sequence"/>
</dbReference>
<evidence type="ECO:0000313" key="2">
    <source>
        <dbReference type="EMBL" id="SUJ17262.1"/>
    </source>
</evidence>
<evidence type="ECO:0000259" key="1">
    <source>
        <dbReference type="Pfam" id="PF26386"/>
    </source>
</evidence>
<dbReference type="Pfam" id="PF26386">
    <property type="entry name" value="NrnB_C"/>
    <property type="match status" value="1"/>
</dbReference>
<dbReference type="PANTHER" id="PTHR42146">
    <property type="entry name" value="3',5'-CYCLIC-NUCLEOTIDE PHOSPHODIESTERASE"/>
    <property type="match status" value="1"/>
</dbReference>
<reference evidence="2 3" key="1">
    <citation type="submission" date="2018-06" db="EMBL/GenBank/DDBJ databases">
        <authorList>
            <consortium name="Pathogen Informatics"/>
            <person name="Doyle S."/>
        </authorList>
    </citation>
    <scope>NUCLEOTIDE SEQUENCE [LARGE SCALE GENOMIC DNA]</scope>
    <source>
        <strain evidence="3">ATCC 11859 / DSM 33 / NCIB 8841 / NCTC 4822</strain>
    </source>
</reference>
<keyword evidence="2" id="KW-0378">Hydrolase</keyword>
<protein>
    <submittedName>
        <fullName evidence="2">Oligoribonuclease nrnB</fullName>
        <ecNumber evidence="2">3.1.-.-</ecNumber>
    </submittedName>
</protein>
<dbReference type="InterPro" id="IPR038763">
    <property type="entry name" value="DHH_sf"/>
</dbReference>
<dbReference type="GO" id="GO:0016787">
    <property type="term" value="F:hydrolase activity"/>
    <property type="evidence" value="ECO:0007669"/>
    <property type="project" value="UniProtKB-KW"/>
</dbReference>
<evidence type="ECO:0000313" key="3">
    <source>
        <dbReference type="Proteomes" id="UP000254519"/>
    </source>
</evidence>